<comment type="similarity">
    <text evidence="1">Belongs to the sigma-70 factor family. ECF subfamily.</text>
</comment>
<dbReference type="Gene3D" id="1.10.1740.10">
    <property type="match status" value="1"/>
</dbReference>
<organism evidence="8 9">
    <name type="scientific">Actinocorallia longicatena</name>
    <dbReference type="NCBI Taxonomy" id="111803"/>
    <lineage>
        <taxon>Bacteria</taxon>
        <taxon>Bacillati</taxon>
        <taxon>Actinomycetota</taxon>
        <taxon>Actinomycetes</taxon>
        <taxon>Streptosporangiales</taxon>
        <taxon>Thermomonosporaceae</taxon>
        <taxon>Actinocorallia</taxon>
    </lineage>
</organism>
<dbReference type="Pfam" id="PF04542">
    <property type="entry name" value="Sigma70_r2"/>
    <property type="match status" value="1"/>
</dbReference>
<dbReference type="InterPro" id="IPR007627">
    <property type="entry name" value="RNA_pol_sigma70_r2"/>
</dbReference>
<name>A0ABP6QNZ0_9ACTN</name>
<evidence type="ECO:0000256" key="4">
    <source>
        <dbReference type="ARBA" id="ARBA00023163"/>
    </source>
</evidence>
<comment type="caution">
    <text evidence="8">The sequence shown here is derived from an EMBL/GenBank/DDBJ whole genome shotgun (WGS) entry which is preliminary data.</text>
</comment>
<accession>A0ABP6QNZ0</accession>
<reference evidence="9" key="1">
    <citation type="journal article" date="2019" name="Int. J. Syst. Evol. Microbiol.">
        <title>The Global Catalogue of Microorganisms (GCM) 10K type strain sequencing project: providing services to taxonomists for standard genome sequencing and annotation.</title>
        <authorList>
            <consortium name="The Broad Institute Genomics Platform"/>
            <consortium name="The Broad Institute Genome Sequencing Center for Infectious Disease"/>
            <person name="Wu L."/>
            <person name="Ma J."/>
        </authorList>
    </citation>
    <scope>NUCLEOTIDE SEQUENCE [LARGE SCALE GENOMIC DNA]</scope>
    <source>
        <strain evidence="9">JCM 9377</strain>
    </source>
</reference>
<dbReference type="RefSeq" id="WP_344835545.1">
    <property type="nucleotide sequence ID" value="NZ_BAAAUV010000022.1"/>
</dbReference>
<evidence type="ECO:0000256" key="3">
    <source>
        <dbReference type="ARBA" id="ARBA00023082"/>
    </source>
</evidence>
<dbReference type="PANTHER" id="PTHR47756">
    <property type="entry name" value="BLL6612 PROTEIN-RELATED"/>
    <property type="match status" value="1"/>
</dbReference>
<dbReference type="InterPro" id="IPR046531">
    <property type="entry name" value="DUF6596"/>
</dbReference>
<dbReference type="SUPFAM" id="SSF88659">
    <property type="entry name" value="Sigma3 and sigma4 domains of RNA polymerase sigma factors"/>
    <property type="match status" value="1"/>
</dbReference>
<evidence type="ECO:0000259" key="7">
    <source>
        <dbReference type="Pfam" id="PF20239"/>
    </source>
</evidence>
<dbReference type="Gene3D" id="1.10.10.10">
    <property type="entry name" value="Winged helix-like DNA-binding domain superfamily/Winged helix DNA-binding domain"/>
    <property type="match status" value="1"/>
</dbReference>
<feature type="domain" description="DUF6596" evidence="7">
    <location>
        <begin position="172"/>
        <end position="272"/>
    </location>
</feature>
<evidence type="ECO:0000256" key="1">
    <source>
        <dbReference type="ARBA" id="ARBA00010641"/>
    </source>
</evidence>
<dbReference type="InterPro" id="IPR013325">
    <property type="entry name" value="RNA_pol_sigma_r2"/>
</dbReference>
<gene>
    <name evidence="8" type="ORF">GCM10010468_62940</name>
</gene>
<feature type="domain" description="RNA polymerase sigma-70 region 2" evidence="5">
    <location>
        <begin position="8"/>
        <end position="72"/>
    </location>
</feature>
<protein>
    <submittedName>
        <fullName evidence="8">Sigma factor-like helix-turn-helix DNA-binding protein</fullName>
    </submittedName>
</protein>
<dbReference type="InterPro" id="IPR013249">
    <property type="entry name" value="RNA_pol_sigma70_r4_t2"/>
</dbReference>
<sequence>MTGLEPLLKELAPRVTAVLARRFGDFAVCEDAVQEALLDASEQWPERGVPDRPMGWLVTVATRRRVELLRSDTARRRRELAVAALAPDGPGAVPSADDSLTLLMLCCHPSLTRDSQVALTLRAVGGLTTAEIARAFLVPEATIGRRISRAKQRIKAAGAVFGLPPDSERAGRVAAVLNVLYLVFNEGYTAGSGPGLHRAALTAEALRLTRQLHVLLPDDGEVTGLLALMLLTDARRPARTGPGGDLIPLAEQDRTRWDAAAVAEGLGLLAGALVSAPIGPYQVQAAIAAVHDEAARAEDTDWPQILGLYDLLHALAPGPMVTLGRIVAVAMVHGPHEGLARLADAEADPALSGHHRLLSVHAHLLDLTGDRPGAASCYARAARRTLNVPEQRYLISRADVGISDPAATPLV</sequence>
<feature type="domain" description="RNA polymerase sigma factor 70 region 4 type 2" evidence="6">
    <location>
        <begin position="104"/>
        <end position="154"/>
    </location>
</feature>
<evidence type="ECO:0000256" key="2">
    <source>
        <dbReference type="ARBA" id="ARBA00023015"/>
    </source>
</evidence>
<keyword evidence="4" id="KW-0804">Transcription</keyword>
<dbReference type="Pfam" id="PF20239">
    <property type="entry name" value="DUF6596"/>
    <property type="match status" value="1"/>
</dbReference>
<keyword evidence="3" id="KW-0731">Sigma factor</keyword>
<evidence type="ECO:0000259" key="6">
    <source>
        <dbReference type="Pfam" id="PF08281"/>
    </source>
</evidence>
<dbReference type="PANTHER" id="PTHR47756:SF2">
    <property type="entry name" value="BLL6612 PROTEIN"/>
    <property type="match status" value="1"/>
</dbReference>
<dbReference type="SUPFAM" id="SSF88946">
    <property type="entry name" value="Sigma2 domain of RNA polymerase sigma factors"/>
    <property type="match status" value="1"/>
</dbReference>
<dbReference type="InterPro" id="IPR036388">
    <property type="entry name" value="WH-like_DNA-bd_sf"/>
</dbReference>
<keyword evidence="9" id="KW-1185">Reference proteome</keyword>
<dbReference type="EMBL" id="BAAAUV010000022">
    <property type="protein sequence ID" value="GAA3231705.1"/>
    <property type="molecule type" value="Genomic_DNA"/>
</dbReference>
<keyword evidence="2" id="KW-0805">Transcription regulation</keyword>
<dbReference type="InterPro" id="IPR013324">
    <property type="entry name" value="RNA_pol_sigma_r3/r4-like"/>
</dbReference>
<dbReference type="Proteomes" id="UP001501237">
    <property type="component" value="Unassembled WGS sequence"/>
</dbReference>
<dbReference type="Pfam" id="PF08281">
    <property type="entry name" value="Sigma70_r4_2"/>
    <property type="match status" value="1"/>
</dbReference>
<evidence type="ECO:0000313" key="9">
    <source>
        <dbReference type="Proteomes" id="UP001501237"/>
    </source>
</evidence>
<evidence type="ECO:0000313" key="8">
    <source>
        <dbReference type="EMBL" id="GAA3231705.1"/>
    </source>
</evidence>
<evidence type="ECO:0000259" key="5">
    <source>
        <dbReference type="Pfam" id="PF04542"/>
    </source>
</evidence>
<proteinExistence type="inferred from homology"/>